<name>D5UDL7_CELFN</name>
<dbReference type="STRING" id="446466.Cfla_3602"/>
<dbReference type="InterPro" id="IPR006543">
    <property type="entry name" value="Histidinol-phos"/>
</dbReference>
<keyword evidence="5 8" id="KW-0378">Hydrolase</keyword>
<sequence length="204" mass="21411">MSVRALVLDRDGVLNELWHEPDLGTVDSPARPDQVRLAAGAADAVRAANRAGVRVVVASNQPGVAKGKCTPQLLDAVTGALLHLLAAQGAHVDDVRYCVHHPDAVVDRLRAGCPRRKPGAGLLLDIARDLGIAPGGTWFVGDTHVDVAAGRAGGFRTAWVGRSRCDVCPTRGAEPPDLVAPDLLTATLTILEGENHDAALSRQR</sequence>
<organism evidence="8 9">
    <name type="scientific">Cellulomonas flavigena (strain ATCC 482 / DSM 20109 / BCRC 11376 / JCM 18109 / NBRC 3775 / NCIMB 8073 / NRS 134)</name>
    <dbReference type="NCBI Taxonomy" id="446466"/>
    <lineage>
        <taxon>Bacteria</taxon>
        <taxon>Bacillati</taxon>
        <taxon>Actinomycetota</taxon>
        <taxon>Actinomycetes</taxon>
        <taxon>Micrococcales</taxon>
        <taxon>Cellulomonadaceae</taxon>
        <taxon>Cellulomonas</taxon>
    </lineage>
</organism>
<keyword evidence="6" id="KW-0119">Carbohydrate metabolism</keyword>
<evidence type="ECO:0000313" key="8">
    <source>
        <dbReference type="EMBL" id="ADG76473.1"/>
    </source>
</evidence>
<gene>
    <name evidence="8" type="ordered locus">Cfla_3602</name>
</gene>
<evidence type="ECO:0000256" key="5">
    <source>
        <dbReference type="ARBA" id="ARBA00022801"/>
    </source>
</evidence>
<dbReference type="EMBL" id="CP001964">
    <property type="protein sequence ID" value="ADG76473.1"/>
    <property type="molecule type" value="Genomic_DNA"/>
</dbReference>
<dbReference type="InterPro" id="IPR006549">
    <property type="entry name" value="HAD-SF_hydro_IIIA"/>
</dbReference>
<dbReference type="SUPFAM" id="SSF56784">
    <property type="entry name" value="HAD-like"/>
    <property type="match status" value="1"/>
</dbReference>
<dbReference type="RefSeq" id="WP_013118801.1">
    <property type="nucleotide sequence ID" value="NC_014151.1"/>
</dbReference>
<dbReference type="PANTHER" id="PTHR42891">
    <property type="entry name" value="D-GLYCERO-BETA-D-MANNO-HEPTOSE-1,7-BISPHOSPHATE 7-PHOSPHATASE"/>
    <property type="match status" value="1"/>
</dbReference>
<dbReference type="GO" id="GO:0005737">
    <property type="term" value="C:cytoplasm"/>
    <property type="evidence" value="ECO:0007669"/>
    <property type="project" value="UniProtKB-SubCell"/>
</dbReference>
<dbReference type="NCBIfam" id="TIGR01662">
    <property type="entry name" value="HAD-SF-IIIA"/>
    <property type="match status" value="1"/>
</dbReference>
<dbReference type="HOGENOM" id="CLU_085077_2_1_11"/>
<comment type="similarity">
    <text evidence="2">Belongs to the GmhB family.</text>
</comment>
<dbReference type="InterPro" id="IPR036412">
    <property type="entry name" value="HAD-like_sf"/>
</dbReference>
<dbReference type="GO" id="GO:0005975">
    <property type="term" value="P:carbohydrate metabolic process"/>
    <property type="evidence" value="ECO:0007669"/>
    <property type="project" value="InterPro"/>
</dbReference>
<dbReference type="PANTHER" id="PTHR42891:SF1">
    <property type="entry name" value="D-GLYCERO-BETA-D-MANNO-HEPTOSE-1,7-BISPHOSPHATE 7-PHOSPHATASE"/>
    <property type="match status" value="1"/>
</dbReference>
<evidence type="ECO:0000313" key="9">
    <source>
        <dbReference type="Proteomes" id="UP000000849"/>
    </source>
</evidence>
<dbReference type="GO" id="GO:0046872">
    <property type="term" value="F:metal ion binding"/>
    <property type="evidence" value="ECO:0007669"/>
    <property type="project" value="UniProtKB-KW"/>
</dbReference>
<dbReference type="Gene3D" id="3.40.50.1000">
    <property type="entry name" value="HAD superfamily/HAD-like"/>
    <property type="match status" value="1"/>
</dbReference>
<dbReference type="Proteomes" id="UP000000849">
    <property type="component" value="Chromosome"/>
</dbReference>
<evidence type="ECO:0000256" key="6">
    <source>
        <dbReference type="ARBA" id="ARBA00023277"/>
    </source>
</evidence>
<keyword evidence="4" id="KW-0479">Metal-binding</keyword>
<evidence type="ECO:0000256" key="7">
    <source>
        <dbReference type="ARBA" id="ARBA00031828"/>
    </source>
</evidence>
<dbReference type="AlphaFoldDB" id="D5UDL7"/>
<accession>D5UDL7</accession>
<keyword evidence="9" id="KW-1185">Reference proteome</keyword>
<evidence type="ECO:0000256" key="1">
    <source>
        <dbReference type="ARBA" id="ARBA00004496"/>
    </source>
</evidence>
<dbReference type="eggNOG" id="COG0241">
    <property type="taxonomic scope" value="Bacteria"/>
</dbReference>
<reference evidence="8 9" key="1">
    <citation type="journal article" date="2010" name="Stand. Genomic Sci.">
        <title>Complete genome sequence of Cellulomonas flavigena type strain (134).</title>
        <authorList>
            <person name="Abt B."/>
            <person name="Foster B."/>
            <person name="Lapidus A."/>
            <person name="Clum A."/>
            <person name="Sun H."/>
            <person name="Pukall R."/>
            <person name="Lucas S."/>
            <person name="Glavina Del Rio T."/>
            <person name="Nolan M."/>
            <person name="Tice H."/>
            <person name="Cheng J.F."/>
            <person name="Pitluck S."/>
            <person name="Liolios K."/>
            <person name="Ivanova N."/>
            <person name="Mavromatis K."/>
            <person name="Ovchinnikova G."/>
            <person name="Pati A."/>
            <person name="Goodwin L."/>
            <person name="Chen A."/>
            <person name="Palaniappan K."/>
            <person name="Land M."/>
            <person name="Hauser L."/>
            <person name="Chang Y.J."/>
            <person name="Jeffries C.D."/>
            <person name="Rohde M."/>
            <person name="Goker M."/>
            <person name="Woyke T."/>
            <person name="Bristow J."/>
            <person name="Eisen J.A."/>
            <person name="Markowitz V."/>
            <person name="Hugenholtz P."/>
            <person name="Kyrpides N.C."/>
            <person name="Klenk H.P."/>
        </authorList>
    </citation>
    <scope>NUCLEOTIDE SEQUENCE [LARGE SCALE GENOMIC DNA]</scope>
    <source>
        <strain evidence="9">ATCC 482 / DSM 20109 / BCRC 11376 / JCM 18109 / NBRC 3775 / NCIMB 8073 / NRS 134</strain>
    </source>
</reference>
<keyword evidence="3" id="KW-0963">Cytoplasm</keyword>
<dbReference type="NCBIfam" id="TIGR01656">
    <property type="entry name" value="Histidinol-ppas"/>
    <property type="match status" value="1"/>
</dbReference>
<evidence type="ECO:0000256" key="2">
    <source>
        <dbReference type="ARBA" id="ARBA00005628"/>
    </source>
</evidence>
<comment type="subcellular location">
    <subcellularLocation>
        <location evidence="1">Cytoplasm</location>
    </subcellularLocation>
</comment>
<protein>
    <recommendedName>
        <fullName evidence="7">D,D-heptose 1,7-bisphosphate phosphatase</fullName>
    </recommendedName>
</protein>
<dbReference type="Pfam" id="PF13242">
    <property type="entry name" value="Hydrolase_like"/>
    <property type="match status" value="1"/>
</dbReference>
<dbReference type="InterPro" id="IPR023214">
    <property type="entry name" value="HAD_sf"/>
</dbReference>
<dbReference type="GO" id="GO:0016791">
    <property type="term" value="F:phosphatase activity"/>
    <property type="evidence" value="ECO:0007669"/>
    <property type="project" value="InterPro"/>
</dbReference>
<proteinExistence type="inferred from homology"/>
<evidence type="ECO:0000256" key="4">
    <source>
        <dbReference type="ARBA" id="ARBA00022723"/>
    </source>
</evidence>
<evidence type="ECO:0000256" key="3">
    <source>
        <dbReference type="ARBA" id="ARBA00022490"/>
    </source>
</evidence>
<dbReference type="InterPro" id="IPR004446">
    <property type="entry name" value="Heptose_bisP_phosphatase"/>
</dbReference>
<dbReference type="KEGG" id="cfl:Cfla_3602"/>